<dbReference type="EMBL" id="BAABRT010000042">
    <property type="protein sequence ID" value="GAA5526210.1"/>
    <property type="molecule type" value="Genomic_DNA"/>
</dbReference>
<organism evidence="2 3">
    <name type="scientific">Microbulbifer aestuariivivens</name>
    <dbReference type="NCBI Taxonomy" id="1908308"/>
    <lineage>
        <taxon>Bacteria</taxon>
        <taxon>Pseudomonadati</taxon>
        <taxon>Pseudomonadota</taxon>
        <taxon>Gammaproteobacteria</taxon>
        <taxon>Cellvibrionales</taxon>
        <taxon>Microbulbiferaceae</taxon>
        <taxon>Microbulbifer</taxon>
    </lineage>
</organism>
<keyword evidence="3" id="KW-1185">Reference proteome</keyword>
<evidence type="ECO:0000313" key="3">
    <source>
        <dbReference type="Proteomes" id="UP001408594"/>
    </source>
</evidence>
<evidence type="ECO:0000313" key="2">
    <source>
        <dbReference type="EMBL" id="GAA5526210.1"/>
    </source>
</evidence>
<sequence>MDSASFSEINHQGLLAEINAEDLRNTDIYVVRVADGKLISERIGLNEHEADRISDFGEDEDNSQFFYTLQMRNSFGDLFRWTNGGFRYGRDFVQWQSKSGINPELHQRQADHSEEKRTPTNWYGG</sequence>
<accession>A0ABP9WVP9</accession>
<feature type="region of interest" description="Disordered" evidence="1">
    <location>
        <begin position="103"/>
        <end position="125"/>
    </location>
</feature>
<evidence type="ECO:0000256" key="1">
    <source>
        <dbReference type="SAM" id="MobiDB-lite"/>
    </source>
</evidence>
<dbReference type="RefSeq" id="WP_345552529.1">
    <property type="nucleotide sequence ID" value="NZ_BAABRT010000042.1"/>
</dbReference>
<reference evidence="2 3" key="1">
    <citation type="submission" date="2024-02" db="EMBL/GenBank/DDBJ databases">
        <title>Microbulbifer aestuariivivens NBRC 112533.</title>
        <authorList>
            <person name="Ichikawa N."/>
            <person name="Katano-Makiyama Y."/>
            <person name="Hidaka K."/>
        </authorList>
    </citation>
    <scope>NUCLEOTIDE SEQUENCE [LARGE SCALE GENOMIC DNA]</scope>
    <source>
        <strain evidence="2 3">NBRC 112533</strain>
    </source>
</reference>
<feature type="compositionally biased region" description="Basic and acidic residues" evidence="1">
    <location>
        <begin position="105"/>
        <end position="118"/>
    </location>
</feature>
<name>A0ABP9WVP9_9GAMM</name>
<protein>
    <submittedName>
        <fullName evidence="2">Uncharacterized protein</fullName>
    </submittedName>
</protein>
<gene>
    <name evidence="2" type="ORF">Maes01_02809</name>
</gene>
<proteinExistence type="predicted"/>
<dbReference type="Proteomes" id="UP001408594">
    <property type="component" value="Unassembled WGS sequence"/>
</dbReference>
<comment type="caution">
    <text evidence="2">The sequence shown here is derived from an EMBL/GenBank/DDBJ whole genome shotgun (WGS) entry which is preliminary data.</text>
</comment>